<feature type="region of interest" description="Disordered" evidence="6">
    <location>
        <begin position="1"/>
        <end position="22"/>
    </location>
</feature>
<keyword evidence="5 7" id="KW-0472">Membrane</keyword>
<feature type="domain" description="Major facilitator superfamily (MFS) profile" evidence="8">
    <location>
        <begin position="43"/>
        <end position="466"/>
    </location>
</feature>
<dbReference type="EMBL" id="CAJSTJ010000130">
    <property type="protein sequence ID" value="CAG7559781.1"/>
    <property type="molecule type" value="Genomic_DNA"/>
</dbReference>
<dbReference type="AlphaFoldDB" id="A0A8J2IL55"/>
<gene>
    <name evidence="9" type="ORF">FEQUK3_LOCUS5497</name>
</gene>
<protein>
    <recommendedName>
        <fullName evidence="8">Major facilitator superfamily (MFS) profile domain-containing protein</fullName>
    </recommendedName>
</protein>
<feature type="transmembrane region" description="Helical" evidence="7">
    <location>
        <begin position="109"/>
        <end position="127"/>
    </location>
</feature>
<feature type="transmembrane region" description="Helical" evidence="7">
    <location>
        <begin position="139"/>
        <end position="159"/>
    </location>
</feature>
<reference evidence="9" key="1">
    <citation type="submission" date="2021-05" db="EMBL/GenBank/DDBJ databases">
        <authorList>
            <person name="Khan N."/>
        </authorList>
    </citation>
    <scope>NUCLEOTIDE SEQUENCE</scope>
</reference>
<evidence type="ECO:0000256" key="4">
    <source>
        <dbReference type="ARBA" id="ARBA00022989"/>
    </source>
</evidence>
<organism evidence="9 10">
    <name type="scientific">Fusarium equiseti</name>
    <name type="common">Fusarium scirpi</name>
    <dbReference type="NCBI Taxonomy" id="61235"/>
    <lineage>
        <taxon>Eukaryota</taxon>
        <taxon>Fungi</taxon>
        <taxon>Dikarya</taxon>
        <taxon>Ascomycota</taxon>
        <taxon>Pezizomycotina</taxon>
        <taxon>Sordariomycetes</taxon>
        <taxon>Hypocreomycetidae</taxon>
        <taxon>Hypocreales</taxon>
        <taxon>Nectriaceae</taxon>
        <taxon>Fusarium</taxon>
        <taxon>Fusarium incarnatum-equiseti species complex</taxon>
    </lineage>
</organism>
<evidence type="ECO:0000313" key="9">
    <source>
        <dbReference type="EMBL" id="CAG7559781.1"/>
    </source>
</evidence>
<evidence type="ECO:0000256" key="3">
    <source>
        <dbReference type="ARBA" id="ARBA00022692"/>
    </source>
</evidence>
<dbReference type="PANTHER" id="PTHR43791:SF32">
    <property type="entry name" value="MAJOR FACILITATOR SUPERFAMILY (MFS) PROFILE DOMAIN-CONTAINING PROTEIN"/>
    <property type="match status" value="1"/>
</dbReference>
<feature type="transmembrane region" description="Helical" evidence="7">
    <location>
        <begin position="171"/>
        <end position="191"/>
    </location>
</feature>
<dbReference type="GO" id="GO:0016020">
    <property type="term" value="C:membrane"/>
    <property type="evidence" value="ECO:0007669"/>
    <property type="project" value="UniProtKB-SubCell"/>
</dbReference>
<dbReference type="GO" id="GO:0022857">
    <property type="term" value="F:transmembrane transporter activity"/>
    <property type="evidence" value="ECO:0007669"/>
    <property type="project" value="InterPro"/>
</dbReference>
<dbReference type="FunFam" id="1.20.1250.20:FF:000516">
    <property type="entry name" value="Alternative sulfate transporter"/>
    <property type="match status" value="1"/>
</dbReference>
<dbReference type="Proteomes" id="UP000693738">
    <property type="component" value="Unassembled WGS sequence"/>
</dbReference>
<name>A0A8J2IL55_FUSEQ</name>
<comment type="caution">
    <text evidence="9">The sequence shown here is derived from an EMBL/GenBank/DDBJ whole genome shotgun (WGS) entry which is preliminary data.</text>
</comment>
<dbReference type="Pfam" id="PF07690">
    <property type="entry name" value="MFS_1"/>
    <property type="match status" value="1"/>
</dbReference>
<keyword evidence="2" id="KW-0813">Transport</keyword>
<feature type="transmembrane region" description="Helical" evidence="7">
    <location>
        <begin position="317"/>
        <end position="338"/>
    </location>
</feature>
<evidence type="ECO:0000313" key="10">
    <source>
        <dbReference type="Proteomes" id="UP000693738"/>
    </source>
</evidence>
<feature type="compositionally biased region" description="Basic and acidic residues" evidence="6">
    <location>
        <begin position="1"/>
        <end position="11"/>
    </location>
</feature>
<evidence type="ECO:0000256" key="7">
    <source>
        <dbReference type="SAM" id="Phobius"/>
    </source>
</evidence>
<keyword evidence="3 7" id="KW-0812">Transmembrane</keyword>
<accession>A0A8J2IL55</accession>
<evidence type="ECO:0000256" key="6">
    <source>
        <dbReference type="SAM" id="MobiDB-lite"/>
    </source>
</evidence>
<comment type="subcellular location">
    <subcellularLocation>
        <location evidence="1">Membrane</location>
        <topology evidence="1">Multi-pass membrane protein</topology>
    </subcellularLocation>
</comment>
<evidence type="ECO:0000256" key="1">
    <source>
        <dbReference type="ARBA" id="ARBA00004141"/>
    </source>
</evidence>
<feature type="transmembrane region" description="Helical" evidence="7">
    <location>
        <begin position="203"/>
        <end position="224"/>
    </location>
</feature>
<keyword evidence="4 7" id="KW-1133">Transmembrane helix</keyword>
<sequence>MKSDNHSKESHDDVDDAPRSIVTTPTWTDAEEKRVVRKLDMILMPLLVLGFYALQLDRSNIGNALTDTLTTDLNITKDDVNTGDQLMMAGIIIAEIPSNIVLQKLGAPIWLTGQVLIWGTVALTQAWVTNVHSFFATRFLLGLFEAGFIPGGQYMLALFYREKELALRTAIFYFGNYFATATGSLIAAGVLQMGGIAGLAGWQWLFIIEGIFTLVVFLVFVLLLPRSPIHTKPIHGYFDLFTSRERVIMHDRIYQEDVSKTEAHAKITFKGVIAALTDYRLWIHTILNVVSIAPKGGLQLYGPTIIRSLGFSKVNSNLLNSVSSFLVVFLSFAIAWASDRTKLRGLWCCVAFLWSITFGSALFGSGNKDMWTQYALFTLLSSGNALSQGLNDAWLSINTRSAEKRSIGLALVVIGSNAGGLAGKQLFRESDAPKYAKGFLAIILLYAASLPITVGIIGVYWRQNKKLERELAEDDQDIDEQVVLMPLCNFGQDMKLHGRESQALRYGRLLKWR</sequence>
<dbReference type="PROSITE" id="PS50850">
    <property type="entry name" value="MFS"/>
    <property type="match status" value="1"/>
</dbReference>
<evidence type="ECO:0000256" key="2">
    <source>
        <dbReference type="ARBA" id="ARBA00022448"/>
    </source>
</evidence>
<proteinExistence type="predicted"/>
<feature type="transmembrane region" description="Helical" evidence="7">
    <location>
        <begin position="439"/>
        <end position="461"/>
    </location>
</feature>
<feature type="transmembrane region" description="Helical" evidence="7">
    <location>
        <begin position="407"/>
        <end position="427"/>
    </location>
</feature>
<dbReference type="PANTHER" id="PTHR43791">
    <property type="entry name" value="PERMEASE-RELATED"/>
    <property type="match status" value="1"/>
</dbReference>
<dbReference type="InterPro" id="IPR011701">
    <property type="entry name" value="MFS"/>
</dbReference>
<evidence type="ECO:0000259" key="8">
    <source>
        <dbReference type="PROSITE" id="PS50850"/>
    </source>
</evidence>
<feature type="transmembrane region" description="Helical" evidence="7">
    <location>
        <begin position="344"/>
        <end position="363"/>
    </location>
</feature>
<evidence type="ECO:0000256" key="5">
    <source>
        <dbReference type="ARBA" id="ARBA00023136"/>
    </source>
</evidence>
<dbReference type="InterPro" id="IPR020846">
    <property type="entry name" value="MFS_dom"/>
</dbReference>